<dbReference type="RefSeq" id="WP_346820350.1">
    <property type="nucleotide sequence ID" value="NZ_JBDKWZ010000003.1"/>
</dbReference>
<comment type="caution">
    <text evidence="2">The sequence shown here is derived from an EMBL/GenBank/DDBJ whole genome shotgun (WGS) entry which is preliminary data.</text>
</comment>
<organism evidence="2 3">
    <name type="scientific">Rapidithrix thailandica</name>
    <dbReference type="NCBI Taxonomy" id="413964"/>
    <lineage>
        <taxon>Bacteria</taxon>
        <taxon>Pseudomonadati</taxon>
        <taxon>Bacteroidota</taxon>
        <taxon>Cytophagia</taxon>
        <taxon>Cytophagales</taxon>
        <taxon>Flammeovirgaceae</taxon>
        <taxon>Rapidithrix</taxon>
    </lineage>
</organism>
<dbReference type="CDD" id="cd04301">
    <property type="entry name" value="NAT_SF"/>
    <property type="match status" value="1"/>
</dbReference>
<keyword evidence="3" id="KW-1185">Reference proteome</keyword>
<dbReference type="AlphaFoldDB" id="A0AAW9S8B1"/>
<accession>A0AAW9S8B1</accession>
<sequence>MIRLYTNQDREALIELLRLNTPEFFDASEEKDFIEYLELYSRHYFVMEEGRKIVGAGGVNYMDDGKTARISWDMVHPEAMGKGLGSRLTRYRIEQIKKHPEIQVIAVRTSQFAFQFYQKFNFRLIEIVEDFWAEGIDLYHMELPLK</sequence>
<feature type="domain" description="N-acetyltransferase" evidence="1">
    <location>
        <begin position="1"/>
        <end position="146"/>
    </location>
</feature>
<dbReference type="EMBL" id="JBDKWZ010000003">
    <property type="protein sequence ID" value="MEN7547563.1"/>
    <property type="molecule type" value="Genomic_DNA"/>
</dbReference>
<proteinExistence type="predicted"/>
<dbReference type="Pfam" id="PF13673">
    <property type="entry name" value="Acetyltransf_10"/>
    <property type="match status" value="1"/>
</dbReference>
<dbReference type="InterPro" id="IPR000182">
    <property type="entry name" value="GNAT_dom"/>
</dbReference>
<name>A0AAW9S8B1_9BACT</name>
<dbReference type="PROSITE" id="PS51186">
    <property type="entry name" value="GNAT"/>
    <property type="match status" value="1"/>
</dbReference>
<gene>
    <name evidence="2" type="ORF">AAG747_06580</name>
</gene>
<evidence type="ECO:0000313" key="2">
    <source>
        <dbReference type="EMBL" id="MEN7547563.1"/>
    </source>
</evidence>
<dbReference type="Proteomes" id="UP001403385">
    <property type="component" value="Unassembled WGS sequence"/>
</dbReference>
<dbReference type="GO" id="GO:0016747">
    <property type="term" value="F:acyltransferase activity, transferring groups other than amino-acyl groups"/>
    <property type="evidence" value="ECO:0007669"/>
    <property type="project" value="InterPro"/>
</dbReference>
<protein>
    <submittedName>
        <fullName evidence="2">GNAT family N-acetyltransferase</fullName>
    </submittedName>
</protein>
<evidence type="ECO:0000259" key="1">
    <source>
        <dbReference type="PROSITE" id="PS51186"/>
    </source>
</evidence>
<dbReference type="Gene3D" id="3.40.630.30">
    <property type="match status" value="1"/>
</dbReference>
<dbReference type="SUPFAM" id="SSF55729">
    <property type="entry name" value="Acyl-CoA N-acyltransferases (Nat)"/>
    <property type="match status" value="1"/>
</dbReference>
<evidence type="ECO:0000313" key="3">
    <source>
        <dbReference type="Proteomes" id="UP001403385"/>
    </source>
</evidence>
<reference evidence="2 3" key="1">
    <citation type="submission" date="2024-04" db="EMBL/GenBank/DDBJ databases">
        <title>Novel genus in family Flammeovirgaceae.</title>
        <authorList>
            <person name="Nguyen T.H."/>
            <person name="Vuong T.Q."/>
            <person name="Le H."/>
            <person name="Kim S.-G."/>
        </authorList>
    </citation>
    <scope>NUCLEOTIDE SEQUENCE [LARGE SCALE GENOMIC DNA]</scope>
    <source>
        <strain evidence="2 3">JCM 23209</strain>
    </source>
</reference>
<dbReference type="InterPro" id="IPR016181">
    <property type="entry name" value="Acyl_CoA_acyltransferase"/>
</dbReference>